<dbReference type="InterPro" id="IPR001789">
    <property type="entry name" value="Sig_transdc_resp-reg_receiver"/>
</dbReference>
<accession>A0A1F6FRS8</accession>
<dbReference type="PANTHER" id="PTHR44591:SF3">
    <property type="entry name" value="RESPONSE REGULATORY DOMAIN-CONTAINING PROTEIN"/>
    <property type="match status" value="1"/>
</dbReference>
<dbReference type="SMART" id="SM00448">
    <property type="entry name" value="REC"/>
    <property type="match status" value="2"/>
</dbReference>
<reference evidence="4 5" key="1">
    <citation type="journal article" date="2016" name="Nat. Commun.">
        <title>Thousands of microbial genomes shed light on interconnected biogeochemical processes in an aquifer system.</title>
        <authorList>
            <person name="Anantharaman K."/>
            <person name="Brown C.T."/>
            <person name="Hug L.A."/>
            <person name="Sharon I."/>
            <person name="Castelle C.J."/>
            <person name="Probst A.J."/>
            <person name="Thomas B.C."/>
            <person name="Singh A."/>
            <person name="Wilkins M.J."/>
            <person name="Karaoz U."/>
            <person name="Brodie E.L."/>
            <person name="Williams K.H."/>
            <person name="Hubbard S.S."/>
            <person name="Banfield J.F."/>
        </authorList>
    </citation>
    <scope>NUCLEOTIDE SEQUENCE [LARGE SCALE GENOMIC DNA]</scope>
</reference>
<evidence type="ECO:0000313" key="4">
    <source>
        <dbReference type="EMBL" id="OGG88572.1"/>
    </source>
</evidence>
<evidence type="ECO:0000313" key="5">
    <source>
        <dbReference type="Proteomes" id="UP000179230"/>
    </source>
</evidence>
<dbReference type="InterPro" id="IPR011006">
    <property type="entry name" value="CheY-like_superfamily"/>
</dbReference>
<dbReference type="PANTHER" id="PTHR44591">
    <property type="entry name" value="STRESS RESPONSE REGULATOR PROTEIN 1"/>
    <property type="match status" value="1"/>
</dbReference>
<proteinExistence type="predicted"/>
<dbReference type="GO" id="GO:0000160">
    <property type="term" value="P:phosphorelay signal transduction system"/>
    <property type="evidence" value="ECO:0007669"/>
    <property type="project" value="InterPro"/>
</dbReference>
<evidence type="ECO:0000256" key="1">
    <source>
        <dbReference type="ARBA" id="ARBA00022553"/>
    </source>
</evidence>
<evidence type="ECO:0000259" key="3">
    <source>
        <dbReference type="PROSITE" id="PS50110"/>
    </source>
</evidence>
<dbReference type="InterPro" id="IPR050595">
    <property type="entry name" value="Bact_response_regulator"/>
</dbReference>
<dbReference type="PROSITE" id="PS50110">
    <property type="entry name" value="RESPONSE_REGULATORY"/>
    <property type="match status" value="2"/>
</dbReference>
<feature type="modified residue" description="4-aspartylphosphate" evidence="2">
    <location>
        <position position="185"/>
    </location>
</feature>
<dbReference type="SUPFAM" id="SSF52172">
    <property type="entry name" value="CheY-like"/>
    <property type="match status" value="2"/>
</dbReference>
<feature type="domain" description="Response regulatory" evidence="3">
    <location>
        <begin position="136"/>
        <end position="252"/>
    </location>
</feature>
<gene>
    <name evidence="4" type="ORF">A2592_02410</name>
</gene>
<sequence>MNSKIVLIEDDQTLGEMLKKKLTLIGYTVTHVIDGAEGLKMIQQEKPDLVLLDILLPTMNGYEILEAKRDDPSIKDIPVIIVSNSGQPVELQRALELGATDYFIKAQFDPDEIISKVTTLVPPTKITAPASLANKKILLVEDDKFLSDVLTRKLTNEGCKVLHAVTGESSLEMAEHEQPDMILLDLVLPGITGFDVLEKLRANPNTKNTHVIILSNLSQSEDKDRANTLGVDAFLVKAMNTPGNIFNTIVSVLSSS</sequence>
<feature type="domain" description="Response regulatory" evidence="3">
    <location>
        <begin position="4"/>
        <end position="121"/>
    </location>
</feature>
<dbReference type="AlphaFoldDB" id="A0A1F6FRS8"/>
<keyword evidence="1 2" id="KW-0597">Phosphoprotein</keyword>
<organism evidence="4 5">
    <name type="scientific">Candidatus Kaiserbacteria bacterium RIFOXYD1_FULL_42_15</name>
    <dbReference type="NCBI Taxonomy" id="1798532"/>
    <lineage>
        <taxon>Bacteria</taxon>
        <taxon>Candidatus Kaiseribacteriota</taxon>
    </lineage>
</organism>
<feature type="modified residue" description="4-aspartylphosphate" evidence="2">
    <location>
        <position position="53"/>
    </location>
</feature>
<evidence type="ECO:0000256" key="2">
    <source>
        <dbReference type="PROSITE-ProRule" id="PRU00169"/>
    </source>
</evidence>
<dbReference type="CDD" id="cd17574">
    <property type="entry name" value="REC_OmpR"/>
    <property type="match status" value="2"/>
</dbReference>
<dbReference type="Gene3D" id="3.40.50.2300">
    <property type="match status" value="2"/>
</dbReference>
<protein>
    <recommendedName>
        <fullName evidence="3">Response regulatory domain-containing protein</fullName>
    </recommendedName>
</protein>
<comment type="caution">
    <text evidence="4">The sequence shown here is derived from an EMBL/GenBank/DDBJ whole genome shotgun (WGS) entry which is preliminary data.</text>
</comment>
<name>A0A1F6FRS8_9BACT</name>
<dbReference type="Proteomes" id="UP000179230">
    <property type="component" value="Unassembled WGS sequence"/>
</dbReference>
<dbReference type="Pfam" id="PF00072">
    <property type="entry name" value="Response_reg"/>
    <property type="match status" value="2"/>
</dbReference>
<dbReference type="EMBL" id="MFMT01000018">
    <property type="protein sequence ID" value="OGG88572.1"/>
    <property type="molecule type" value="Genomic_DNA"/>
</dbReference>